<sequence>MFRNMAASMIRTMRIDEDDDAAPKNQGRIVTTVPKAKELRPFIEKLITLAKRAKVHEEKAEEFAATAERNSAEWQKWRESDQWQKWSQARAPIVALRRTAFSRLRDNEAVDILFDELAEKFEDRPGGYTRIVRLATRRLGDGGQQALIEFVGENDRTRRVKSAAPMVTDDEPATEEADATEEAPAEEAESTDEVAETTADESAEAASEDTASEEEEK</sequence>
<evidence type="ECO:0000313" key="7">
    <source>
        <dbReference type="Proteomes" id="UP000319976"/>
    </source>
</evidence>
<dbReference type="InterPro" id="IPR036373">
    <property type="entry name" value="Ribosomal_bL17_sf"/>
</dbReference>
<protein>
    <recommendedName>
        <fullName evidence="4">50S ribosomal protein L17</fullName>
    </recommendedName>
</protein>
<dbReference type="SUPFAM" id="SSF64263">
    <property type="entry name" value="Prokaryotic ribosomal protein L17"/>
    <property type="match status" value="1"/>
</dbReference>
<dbReference type="InterPro" id="IPR000456">
    <property type="entry name" value="Ribosomal_bL17"/>
</dbReference>
<dbReference type="GO" id="GO:0006412">
    <property type="term" value="P:translation"/>
    <property type="evidence" value="ECO:0007669"/>
    <property type="project" value="InterPro"/>
</dbReference>
<evidence type="ECO:0000256" key="2">
    <source>
        <dbReference type="ARBA" id="ARBA00022980"/>
    </source>
</evidence>
<dbReference type="InterPro" id="IPR047859">
    <property type="entry name" value="Ribosomal_bL17_CS"/>
</dbReference>
<dbReference type="PROSITE" id="PS01167">
    <property type="entry name" value="RIBOSOMAL_L17"/>
    <property type="match status" value="1"/>
</dbReference>
<name>A0A517T879_9PLAN</name>
<feature type="compositionally biased region" description="Acidic residues" evidence="5">
    <location>
        <begin position="168"/>
        <end position="217"/>
    </location>
</feature>
<dbReference type="Gene3D" id="3.90.1030.10">
    <property type="entry name" value="Ribosomal protein L17"/>
    <property type="match status" value="1"/>
</dbReference>
<evidence type="ECO:0000256" key="3">
    <source>
        <dbReference type="ARBA" id="ARBA00023274"/>
    </source>
</evidence>
<comment type="similarity">
    <text evidence="1">Belongs to the bacterial ribosomal protein bL17 family.</text>
</comment>
<feature type="region of interest" description="Disordered" evidence="5">
    <location>
        <begin position="158"/>
        <end position="217"/>
    </location>
</feature>
<dbReference type="AlphaFoldDB" id="A0A517T879"/>
<evidence type="ECO:0000256" key="5">
    <source>
        <dbReference type="SAM" id="MobiDB-lite"/>
    </source>
</evidence>
<dbReference type="EMBL" id="CP036316">
    <property type="protein sequence ID" value="QDT64586.1"/>
    <property type="molecule type" value="Genomic_DNA"/>
</dbReference>
<dbReference type="Proteomes" id="UP000319976">
    <property type="component" value="Chromosome"/>
</dbReference>
<proteinExistence type="inferred from homology"/>
<evidence type="ECO:0000256" key="1">
    <source>
        <dbReference type="ARBA" id="ARBA00008777"/>
    </source>
</evidence>
<keyword evidence="2 6" id="KW-0689">Ribosomal protein</keyword>
<reference evidence="6 7" key="1">
    <citation type="submission" date="2019-02" db="EMBL/GenBank/DDBJ databases">
        <title>Deep-cultivation of Planctomycetes and their phenomic and genomic characterization uncovers novel biology.</title>
        <authorList>
            <person name="Wiegand S."/>
            <person name="Jogler M."/>
            <person name="Boedeker C."/>
            <person name="Pinto D."/>
            <person name="Vollmers J."/>
            <person name="Rivas-Marin E."/>
            <person name="Kohn T."/>
            <person name="Peeters S.H."/>
            <person name="Heuer A."/>
            <person name="Rast P."/>
            <person name="Oberbeckmann S."/>
            <person name="Bunk B."/>
            <person name="Jeske O."/>
            <person name="Meyerdierks A."/>
            <person name="Storesund J.E."/>
            <person name="Kallscheuer N."/>
            <person name="Luecker S."/>
            <person name="Lage O.M."/>
            <person name="Pohl T."/>
            <person name="Merkel B.J."/>
            <person name="Hornburger P."/>
            <person name="Mueller R.-W."/>
            <person name="Bruemmer F."/>
            <person name="Labrenz M."/>
            <person name="Spormann A.M."/>
            <person name="Op den Camp H."/>
            <person name="Overmann J."/>
            <person name="Amann R."/>
            <person name="Jetten M.S.M."/>
            <person name="Mascher T."/>
            <person name="Medema M.H."/>
            <person name="Devos D.P."/>
            <person name="Kaster A.-K."/>
            <person name="Ovreas L."/>
            <person name="Rohde M."/>
            <person name="Galperin M.Y."/>
            <person name="Jogler C."/>
        </authorList>
    </citation>
    <scope>NUCLEOTIDE SEQUENCE [LARGE SCALE GENOMIC DNA]</scope>
    <source>
        <strain evidence="6 7">V22</strain>
    </source>
</reference>
<keyword evidence="3" id="KW-0687">Ribonucleoprotein</keyword>
<dbReference type="Pfam" id="PF01196">
    <property type="entry name" value="Ribosomal_L17"/>
    <property type="match status" value="1"/>
</dbReference>
<dbReference type="GO" id="GO:0022625">
    <property type="term" value="C:cytosolic large ribosomal subunit"/>
    <property type="evidence" value="ECO:0007669"/>
    <property type="project" value="TreeGrafter"/>
</dbReference>
<keyword evidence="7" id="KW-1185">Reference proteome</keyword>
<gene>
    <name evidence="6" type="primary">rplQ</name>
    <name evidence="6" type="ORF">V22_18210</name>
</gene>
<dbReference type="PANTHER" id="PTHR14413">
    <property type="entry name" value="RIBOSOMAL PROTEIN L17"/>
    <property type="match status" value="1"/>
</dbReference>
<dbReference type="KEGG" id="chya:V22_18210"/>
<dbReference type="GO" id="GO:0003735">
    <property type="term" value="F:structural constituent of ribosome"/>
    <property type="evidence" value="ECO:0007669"/>
    <property type="project" value="InterPro"/>
</dbReference>
<evidence type="ECO:0000313" key="6">
    <source>
        <dbReference type="EMBL" id="QDT64586.1"/>
    </source>
</evidence>
<dbReference type="PANTHER" id="PTHR14413:SF16">
    <property type="entry name" value="LARGE RIBOSOMAL SUBUNIT PROTEIN BL17M"/>
    <property type="match status" value="1"/>
</dbReference>
<evidence type="ECO:0000256" key="4">
    <source>
        <dbReference type="ARBA" id="ARBA00035494"/>
    </source>
</evidence>
<accession>A0A517T879</accession>
<organism evidence="6 7">
    <name type="scientific">Calycomorphotria hydatis</name>
    <dbReference type="NCBI Taxonomy" id="2528027"/>
    <lineage>
        <taxon>Bacteria</taxon>
        <taxon>Pseudomonadati</taxon>
        <taxon>Planctomycetota</taxon>
        <taxon>Planctomycetia</taxon>
        <taxon>Planctomycetales</taxon>
        <taxon>Planctomycetaceae</taxon>
        <taxon>Calycomorphotria</taxon>
    </lineage>
</organism>